<keyword evidence="5" id="KW-0472">Membrane</keyword>
<reference evidence="7 8" key="1">
    <citation type="journal article" date="2017" name="MBio">
        <title>Type VI secretion-mediated competition in the bee gut microbiome.</title>
        <authorList>
            <person name="Steele M.I."/>
            <person name="Kwong W.K."/>
            <person name="Powell J.E."/>
            <person name="Whiteley M."/>
            <person name="Moran N.A."/>
        </authorList>
    </citation>
    <scope>NUCLEOTIDE SEQUENCE [LARGE SCALE GENOMIC DNA]</scope>
    <source>
        <strain evidence="7 8">Occ4-2</strain>
    </source>
</reference>
<dbReference type="InterPro" id="IPR036869">
    <property type="entry name" value="J_dom_sf"/>
</dbReference>
<comment type="caution">
    <text evidence="7">The sequence shown here is derived from an EMBL/GenBank/DDBJ whole genome shotgun (WGS) entry which is preliminary data.</text>
</comment>
<evidence type="ECO:0000256" key="2">
    <source>
        <dbReference type="ARBA" id="ARBA00022729"/>
    </source>
</evidence>
<dbReference type="GO" id="GO:0034975">
    <property type="term" value="P:protein folding in endoplasmic reticulum"/>
    <property type="evidence" value="ECO:0007669"/>
    <property type="project" value="TreeGrafter"/>
</dbReference>
<dbReference type="PROSITE" id="PS50076">
    <property type="entry name" value="DNAJ_2"/>
    <property type="match status" value="1"/>
</dbReference>
<comment type="subcellular location">
    <subcellularLocation>
        <location evidence="1">Endoplasmic reticulum</location>
    </subcellularLocation>
</comment>
<dbReference type="SUPFAM" id="SSF46565">
    <property type="entry name" value="Chaperone J-domain"/>
    <property type="match status" value="1"/>
</dbReference>
<feature type="domain" description="J" evidence="6">
    <location>
        <begin position="249"/>
        <end position="313"/>
    </location>
</feature>
<evidence type="ECO:0000256" key="1">
    <source>
        <dbReference type="ARBA" id="ARBA00004240"/>
    </source>
</evidence>
<accession>A0A2N9XTP8</accession>
<keyword evidence="5" id="KW-0812">Transmembrane</keyword>
<dbReference type="AlphaFoldDB" id="A0A2N9XTP8"/>
<dbReference type="PANTHER" id="PTHR44140">
    <property type="entry name" value="LD25575P"/>
    <property type="match status" value="1"/>
</dbReference>
<protein>
    <recommendedName>
        <fullName evidence="6">J domain-containing protein</fullName>
    </recommendedName>
</protein>
<dbReference type="PANTHER" id="PTHR44140:SF2">
    <property type="entry name" value="LD25575P"/>
    <property type="match status" value="1"/>
</dbReference>
<feature type="region of interest" description="Disordered" evidence="4">
    <location>
        <begin position="205"/>
        <end position="244"/>
    </location>
</feature>
<dbReference type="GO" id="GO:0051787">
    <property type="term" value="F:misfolded protein binding"/>
    <property type="evidence" value="ECO:0007669"/>
    <property type="project" value="TreeGrafter"/>
</dbReference>
<evidence type="ECO:0000256" key="3">
    <source>
        <dbReference type="ARBA" id="ARBA00022824"/>
    </source>
</evidence>
<feature type="compositionally biased region" description="Low complexity" evidence="4">
    <location>
        <begin position="205"/>
        <end position="235"/>
    </location>
</feature>
<dbReference type="InterPro" id="IPR001623">
    <property type="entry name" value="DnaJ_domain"/>
</dbReference>
<dbReference type="Gene3D" id="1.10.287.110">
    <property type="entry name" value="DnaJ domain"/>
    <property type="match status" value="1"/>
</dbReference>
<evidence type="ECO:0000256" key="4">
    <source>
        <dbReference type="SAM" id="MobiDB-lite"/>
    </source>
</evidence>
<dbReference type="CDD" id="cd06257">
    <property type="entry name" value="DnaJ"/>
    <property type="match status" value="1"/>
</dbReference>
<evidence type="ECO:0000259" key="6">
    <source>
        <dbReference type="PROSITE" id="PS50076"/>
    </source>
</evidence>
<keyword evidence="5" id="KW-1133">Transmembrane helix</keyword>
<dbReference type="Pfam" id="PF00226">
    <property type="entry name" value="DnaJ"/>
    <property type="match status" value="1"/>
</dbReference>
<dbReference type="SUPFAM" id="SSF158682">
    <property type="entry name" value="TerB-like"/>
    <property type="match status" value="1"/>
</dbReference>
<keyword evidence="3" id="KW-0256">Endoplasmic reticulum</keyword>
<dbReference type="EMBL" id="MEIQ01000022">
    <property type="protein sequence ID" value="PIT52740.1"/>
    <property type="molecule type" value="Genomic_DNA"/>
</dbReference>
<gene>
    <name evidence="7" type="ORF">BHC48_01295</name>
</gene>
<dbReference type="SMART" id="SM00271">
    <property type="entry name" value="DnaJ"/>
    <property type="match status" value="1"/>
</dbReference>
<dbReference type="Proteomes" id="UP000231484">
    <property type="component" value="Unassembled WGS sequence"/>
</dbReference>
<organism evidence="7 8">
    <name type="scientific">Snodgrassella alvi</name>
    <dbReference type="NCBI Taxonomy" id="1196083"/>
    <lineage>
        <taxon>Bacteria</taxon>
        <taxon>Pseudomonadati</taxon>
        <taxon>Pseudomonadota</taxon>
        <taxon>Betaproteobacteria</taxon>
        <taxon>Neisseriales</taxon>
        <taxon>Neisseriaceae</taxon>
        <taxon>Snodgrassella</taxon>
    </lineage>
</organism>
<evidence type="ECO:0000256" key="5">
    <source>
        <dbReference type="SAM" id="Phobius"/>
    </source>
</evidence>
<feature type="transmembrane region" description="Helical" evidence="5">
    <location>
        <begin position="20"/>
        <end position="41"/>
    </location>
</feature>
<evidence type="ECO:0000313" key="8">
    <source>
        <dbReference type="Proteomes" id="UP000231484"/>
    </source>
</evidence>
<dbReference type="Gene3D" id="1.10.3680.10">
    <property type="entry name" value="TerB-like"/>
    <property type="match status" value="1"/>
</dbReference>
<dbReference type="PRINTS" id="PR00625">
    <property type="entry name" value="JDOMAIN"/>
</dbReference>
<dbReference type="InterPro" id="IPR051727">
    <property type="entry name" value="DnaJ_C3_Co-chaperones"/>
</dbReference>
<keyword evidence="2" id="KW-0732">Signal</keyword>
<proteinExistence type="predicted"/>
<evidence type="ECO:0000313" key="7">
    <source>
        <dbReference type="EMBL" id="PIT52740.1"/>
    </source>
</evidence>
<dbReference type="InterPro" id="IPR029024">
    <property type="entry name" value="TerB-like"/>
</dbReference>
<name>A0A2N9XTP8_9NEIS</name>
<sequence>MSKIGFGICFLVLWYLPKRFGVSGMLLDIVLIILILFYLYAVHIVNDGAEASIATDRNLYIVVLFEVAGQVCAAKGHVSEADRSRVYAMTKALKLDAETEVLTRYAFNTGQMQNYPLRARLSRLYDAYSHDKHVLMLFCKHILEFALIDGRLHNNERHILKIMADEFHIPYAQMLIFASQTVHRQNNEYHHHYWQTNEQWKQQQRQQQQRQQQQRQQQQRQQQQRQQQQYRQQWQSNTQSPPVEESYDDAYQVLGISANASVQEIKQAYRRLMNKYHPDKLVKQKLSAAETQQATEHTQRIQAAYACIKKLRGFV</sequence>
<dbReference type="GO" id="GO:0051087">
    <property type="term" value="F:protein-folding chaperone binding"/>
    <property type="evidence" value="ECO:0007669"/>
    <property type="project" value="TreeGrafter"/>
</dbReference>